<comment type="caution">
    <text evidence="1">The sequence shown here is derived from an EMBL/GenBank/DDBJ whole genome shotgun (WGS) entry which is preliminary data.</text>
</comment>
<evidence type="ECO:0000313" key="1">
    <source>
        <dbReference type="EMBL" id="GFD47016.1"/>
    </source>
</evidence>
<proteinExistence type="predicted"/>
<protein>
    <submittedName>
        <fullName evidence="1">Uncharacterized protein</fullName>
    </submittedName>
</protein>
<dbReference type="EMBL" id="BKCJ011689464">
    <property type="protein sequence ID" value="GFD47016.1"/>
    <property type="molecule type" value="Genomic_DNA"/>
</dbReference>
<organism evidence="1">
    <name type="scientific">Tanacetum cinerariifolium</name>
    <name type="common">Dalmatian daisy</name>
    <name type="synonym">Chrysanthemum cinerariifolium</name>
    <dbReference type="NCBI Taxonomy" id="118510"/>
    <lineage>
        <taxon>Eukaryota</taxon>
        <taxon>Viridiplantae</taxon>
        <taxon>Streptophyta</taxon>
        <taxon>Embryophyta</taxon>
        <taxon>Tracheophyta</taxon>
        <taxon>Spermatophyta</taxon>
        <taxon>Magnoliopsida</taxon>
        <taxon>eudicotyledons</taxon>
        <taxon>Gunneridae</taxon>
        <taxon>Pentapetalae</taxon>
        <taxon>asterids</taxon>
        <taxon>campanulids</taxon>
        <taxon>Asterales</taxon>
        <taxon>Asteraceae</taxon>
        <taxon>Asteroideae</taxon>
        <taxon>Anthemideae</taxon>
        <taxon>Anthemidinae</taxon>
        <taxon>Tanacetum</taxon>
    </lineage>
</organism>
<reference evidence="1" key="1">
    <citation type="journal article" date="2019" name="Sci. Rep.">
        <title>Draft genome of Tanacetum cinerariifolium, the natural source of mosquito coil.</title>
        <authorList>
            <person name="Yamashiro T."/>
            <person name="Shiraishi A."/>
            <person name="Satake H."/>
            <person name="Nakayama K."/>
        </authorList>
    </citation>
    <scope>NUCLEOTIDE SEQUENCE</scope>
</reference>
<feature type="non-terminal residue" evidence="1">
    <location>
        <position position="40"/>
    </location>
</feature>
<name>A0A699WMV9_TANCI</name>
<dbReference type="AlphaFoldDB" id="A0A699WMV9"/>
<accession>A0A699WMV9</accession>
<gene>
    <name evidence="1" type="ORF">Tci_918985</name>
</gene>
<sequence>MREKGCATWDGGNITWGGRDVAFGTVPVSVRAQEKLGERG</sequence>